<proteinExistence type="predicted"/>
<evidence type="ECO:0000313" key="5">
    <source>
        <dbReference type="Proteomes" id="UP000275267"/>
    </source>
</evidence>
<dbReference type="EMBL" id="PQIB02000018">
    <property type="protein sequence ID" value="RLM55929.1"/>
    <property type="molecule type" value="Genomic_DNA"/>
</dbReference>
<dbReference type="Proteomes" id="UP000275267">
    <property type="component" value="Unassembled WGS sequence"/>
</dbReference>
<feature type="domain" description="DUF7806" evidence="3">
    <location>
        <begin position="173"/>
        <end position="260"/>
    </location>
</feature>
<keyword evidence="1" id="KW-0175">Coiled coil</keyword>
<evidence type="ECO:0000256" key="1">
    <source>
        <dbReference type="SAM" id="Coils"/>
    </source>
</evidence>
<name>A0A3L6PG42_PANMI</name>
<keyword evidence="5" id="KW-1185">Reference proteome</keyword>
<organism evidence="4 5">
    <name type="scientific">Panicum miliaceum</name>
    <name type="common">Proso millet</name>
    <name type="synonym">Broomcorn millet</name>
    <dbReference type="NCBI Taxonomy" id="4540"/>
    <lineage>
        <taxon>Eukaryota</taxon>
        <taxon>Viridiplantae</taxon>
        <taxon>Streptophyta</taxon>
        <taxon>Embryophyta</taxon>
        <taxon>Tracheophyta</taxon>
        <taxon>Spermatophyta</taxon>
        <taxon>Magnoliopsida</taxon>
        <taxon>Liliopsida</taxon>
        <taxon>Poales</taxon>
        <taxon>Poaceae</taxon>
        <taxon>PACMAD clade</taxon>
        <taxon>Panicoideae</taxon>
        <taxon>Panicodae</taxon>
        <taxon>Paniceae</taxon>
        <taxon>Panicinae</taxon>
        <taxon>Panicum</taxon>
        <taxon>Panicum sect. Panicum</taxon>
    </lineage>
</organism>
<comment type="caution">
    <text evidence="4">The sequence shown here is derived from an EMBL/GenBank/DDBJ whole genome shotgun (WGS) entry which is preliminary data.</text>
</comment>
<dbReference type="Pfam" id="PF25091">
    <property type="entry name" value="DUF7806"/>
    <property type="match status" value="1"/>
</dbReference>
<protein>
    <recommendedName>
        <fullName evidence="3">DUF7806 domain-containing protein</fullName>
    </recommendedName>
</protein>
<dbReference type="STRING" id="4540.A0A3L6PG42"/>
<dbReference type="AlphaFoldDB" id="A0A3L6PG42"/>
<evidence type="ECO:0000313" key="4">
    <source>
        <dbReference type="EMBL" id="RLM55929.1"/>
    </source>
</evidence>
<accession>A0A3L6PG42</accession>
<dbReference type="PANTHER" id="PTHR35489:SF2">
    <property type="entry name" value="TITAN9"/>
    <property type="match status" value="1"/>
</dbReference>
<dbReference type="OrthoDB" id="759501at2759"/>
<evidence type="ECO:0000259" key="3">
    <source>
        <dbReference type="Pfam" id="PF25091"/>
    </source>
</evidence>
<sequence>MERKFYEKYTSLKKRKLLDEGLEQKREEELKELYDAMKDWVRGLEKDKEELSEKLADKEDELEKARQDFLADIWARDSEILRLKQLLDEKTEKNNSTATRSVDQTPELVHENPTRMSPRRKTPQSNMKAKRVQLSESTVIPHISQEASCLWKPTNSFVFVDSGNETNECPSADMFHLLLQSLVRMKVTVDDGTERFSVSVSHEATGYNFTLTWLEKPGEWSYKLSSLGTLERIAVNWMKQDIRFSMNMCRLFFERISNIITKG</sequence>
<reference evidence="5" key="1">
    <citation type="journal article" date="2019" name="Nat. Commun.">
        <title>The genome of broomcorn millet.</title>
        <authorList>
            <person name="Zou C."/>
            <person name="Miki D."/>
            <person name="Li D."/>
            <person name="Tang Q."/>
            <person name="Xiao L."/>
            <person name="Rajput S."/>
            <person name="Deng P."/>
            <person name="Jia W."/>
            <person name="Huang R."/>
            <person name="Zhang M."/>
            <person name="Sun Y."/>
            <person name="Hu J."/>
            <person name="Fu X."/>
            <person name="Schnable P.S."/>
            <person name="Li F."/>
            <person name="Zhang H."/>
            <person name="Feng B."/>
            <person name="Zhu X."/>
            <person name="Liu R."/>
            <person name="Schnable J.C."/>
            <person name="Zhu J.-K."/>
            <person name="Zhang H."/>
        </authorList>
    </citation>
    <scope>NUCLEOTIDE SEQUENCE [LARGE SCALE GENOMIC DNA]</scope>
</reference>
<feature type="region of interest" description="Disordered" evidence="2">
    <location>
        <begin position="92"/>
        <end position="133"/>
    </location>
</feature>
<dbReference type="InterPro" id="IPR056708">
    <property type="entry name" value="DUF7806"/>
</dbReference>
<evidence type="ECO:0000256" key="2">
    <source>
        <dbReference type="SAM" id="MobiDB-lite"/>
    </source>
</evidence>
<dbReference type="PANTHER" id="PTHR35489">
    <property type="entry name" value="TITAN9"/>
    <property type="match status" value="1"/>
</dbReference>
<feature type="compositionally biased region" description="Polar residues" evidence="2">
    <location>
        <begin position="94"/>
        <end position="104"/>
    </location>
</feature>
<feature type="coiled-coil region" evidence="1">
    <location>
        <begin position="41"/>
        <end position="68"/>
    </location>
</feature>
<dbReference type="GO" id="GO:0003006">
    <property type="term" value="P:developmental process involved in reproduction"/>
    <property type="evidence" value="ECO:0007669"/>
    <property type="project" value="TreeGrafter"/>
</dbReference>
<gene>
    <name evidence="4" type="ORF">C2845_PM10G19630</name>
</gene>